<proteinExistence type="predicted"/>
<dbReference type="EnsemblPlants" id="MELO3C032105.2.1">
    <property type="protein sequence ID" value="MELO3C032105.2.1"/>
    <property type="gene ID" value="MELO3C032105.2"/>
</dbReference>
<accession>A0A9I9EDN1</accession>
<dbReference type="AlphaFoldDB" id="A0A9I9EDN1"/>
<dbReference type="Gramene" id="MELO3C032105.2.1">
    <property type="protein sequence ID" value="MELO3C032105.2.1"/>
    <property type="gene ID" value="MELO3C032105.2"/>
</dbReference>
<protein>
    <submittedName>
        <fullName evidence="1">Uncharacterized protein</fullName>
    </submittedName>
</protein>
<sequence>MYYRGYMTSLTPAQALSHSLQVKLFSLQLTVFNAFFMMFSTI</sequence>
<name>A0A9I9EDN1_CUCME</name>
<evidence type="ECO:0000313" key="1">
    <source>
        <dbReference type="EnsemblPlants" id="MELO3C032105.2.1"/>
    </source>
</evidence>
<reference evidence="1" key="1">
    <citation type="submission" date="2023-03" db="UniProtKB">
        <authorList>
            <consortium name="EnsemblPlants"/>
        </authorList>
    </citation>
    <scope>IDENTIFICATION</scope>
</reference>
<organism evidence="1">
    <name type="scientific">Cucumis melo</name>
    <name type="common">Muskmelon</name>
    <dbReference type="NCBI Taxonomy" id="3656"/>
    <lineage>
        <taxon>Eukaryota</taxon>
        <taxon>Viridiplantae</taxon>
        <taxon>Streptophyta</taxon>
        <taxon>Embryophyta</taxon>
        <taxon>Tracheophyta</taxon>
        <taxon>Spermatophyta</taxon>
        <taxon>Magnoliopsida</taxon>
        <taxon>eudicotyledons</taxon>
        <taxon>Gunneridae</taxon>
        <taxon>Pentapetalae</taxon>
        <taxon>rosids</taxon>
        <taxon>fabids</taxon>
        <taxon>Cucurbitales</taxon>
        <taxon>Cucurbitaceae</taxon>
        <taxon>Benincaseae</taxon>
        <taxon>Cucumis</taxon>
    </lineage>
</organism>